<accession>A0AAW1RF84</accession>
<evidence type="ECO:0000313" key="2">
    <source>
        <dbReference type="Proteomes" id="UP001485043"/>
    </source>
</evidence>
<reference evidence="1 2" key="1">
    <citation type="journal article" date="2024" name="Nat. Commun.">
        <title>Phylogenomics reveals the evolutionary origins of lichenization in chlorophyte algae.</title>
        <authorList>
            <person name="Puginier C."/>
            <person name="Libourel C."/>
            <person name="Otte J."/>
            <person name="Skaloud P."/>
            <person name="Haon M."/>
            <person name="Grisel S."/>
            <person name="Petersen M."/>
            <person name="Berrin J.G."/>
            <person name="Delaux P.M."/>
            <person name="Dal Grande F."/>
            <person name="Keller J."/>
        </authorList>
    </citation>
    <scope>NUCLEOTIDE SEQUENCE [LARGE SCALE GENOMIC DNA]</scope>
    <source>
        <strain evidence="1 2">SAG 2523</strain>
    </source>
</reference>
<protein>
    <submittedName>
        <fullName evidence="1">Uncharacterized protein</fullName>
    </submittedName>
</protein>
<organism evidence="1 2">
    <name type="scientific">Apatococcus fuscideae</name>
    <dbReference type="NCBI Taxonomy" id="2026836"/>
    <lineage>
        <taxon>Eukaryota</taxon>
        <taxon>Viridiplantae</taxon>
        <taxon>Chlorophyta</taxon>
        <taxon>core chlorophytes</taxon>
        <taxon>Trebouxiophyceae</taxon>
        <taxon>Chlorellales</taxon>
        <taxon>Chlorellaceae</taxon>
        <taxon>Apatococcus</taxon>
    </lineage>
</organism>
<keyword evidence="2" id="KW-1185">Reference proteome</keyword>
<name>A0AAW1RF84_9CHLO</name>
<gene>
    <name evidence="1" type="ORF">WJX84_002996</name>
</gene>
<feature type="non-terminal residue" evidence="1">
    <location>
        <position position="1"/>
    </location>
</feature>
<sequence length="84" mass="9480">RPPSERGVARIPFKQLQHADNVSAKFRSSRDPDKDRMLLQINPVARLVVARTNQLQATAGPQLLPHKLYSLDLMAPCTSFGWWA</sequence>
<dbReference type="AlphaFoldDB" id="A0AAW1RF84"/>
<dbReference type="EMBL" id="JALJOV010002245">
    <property type="protein sequence ID" value="KAK9832473.1"/>
    <property type="molecule type" value="Genomic_DNA"/>
</dbReference>
<proteinExistence type="predicted"/>
<dbReference type="Proteomes" id="UP001485043">
    <property type="component" value="Unassembled WGS sequence"/>
</dbReference>
<comment type="caution">
    <text evidence="1">The sequence shown here is derived from an EMBL/GenBank/DDBJ whole genome shotgun (WGS) entry which is preliminary data.</text>
</comment>
<evidence type="ECO:0000313" key="1">
    <source>
        <dbReference type="EMBL" id="KAK9832473.1"/>
    </source>
</evidence>